<dbReference type="HOGENOM" id="CLU_100346_0_0_1"/>
<evidence type="ECO:0000256" key="5">
    <source>
        <dbReference type="ARBA" id="ARBA00022989"/>
    </source>
</evidence>
<dbReference type="InterPro" id="IPR017452">
    <property type="entry name" value="GPCR_Rhodpsn_7TM"/>
</dbReference>
<accession>R7U6K8</accession>
<dbReference type="AlphaFoldDB" id="R7U6K8"/>
<evidence type="ECO:0000313" key="12">
    <source>
        <dbReference type="Proteomes" id="UP000014760"/>
    </source>
</evidence>
<dbReference type="PRINTS" id="PR00237">
    <property type="entry name" value="GPCRRHODOPSN"/>
</dbReference>
<dbReference type="EnsemblMetazoa" id="CapteT216617">
    <property type="protein sequence ID" value="CapteP216617"/>
    <property type="gene ID" value="CapteG216617"/>
</dbReference>
<feature type="domain" description="G-protein coupled receptors family 1 profile" evidence="9">
    <location>
        <begin position="55"/>
        <end position="187"/>
    </location>
</feature>
<reference evidence="11" key="3">
    <citation type="submission" date="2015-06" db="UniProtKB">
        <authorList>
            <consortium name="EnsemblMetazoa"/>
        </authorList>
    </citation>
    <scope>IDENTIFICATION</scope>
</reference>
<dbReference type="Proteomes" id="UP000014760">
    <property type="component" value="Unassembled WGS sequence"/>
</dbReference>
<sequence>MEIGVRSLEGVPDGISAVSPPGPFVTPRFHHSLSLYTVNTESTFMAKIFPHLQLCVQVFPVNHKVMSASFKGVEFLLFFLAPVVSQVVLYGIVSRRLFAGSKSLHRKQTIRRDGVEKEKDADAIRARKGVVKMLIATVVVYFLSYAPAQVPLFYNMLSTKPFKANWSFLVLIMTLAHANSAANPILYAIFSQNFRRKFKRILCVCRNDSDTYKRSMSNTMDSYASKTTRFTSMRLTSTVSEI</sequence>
<keyword evidence="12" id="KW-1185">Reference proteome</keyword>
<evidence type="ECO:0000256" key="8">
    <source>
        <dbReference type="SAM" id="Phobius"/>
    </source>
</evidence>
<feature type="transmembrane region" description="Helical" evidence="8">
    <location>
        <begin position="166"/>
        <end position="190"/>
    </location>
</feature>
<keyword evidence="6 8" id="KW-0472">Membrane</keyword>
<dbReference type="STRING" id="283909.R7U6K8"/>
<dbReference type="OrthoDB" id="10037617at2759"/>
<feature type="transmembrane region" description="Helical" evidence="8">
    <location>
        <begin position="129"/>
        <end position="146"/>
    </location>
</feature>
<evidence type="ECO:0000256" key="2">
    <source>
        <dbReference type="ARBA" id="ARBA00004370"/>
    </source>
</evidence>
<keyword evidence="4 8" id="KW-0812">Transmembrane</keyword>
<dbReference type="EMBL" id="KB304521">
    <property type="protein sequence ID" value="ELU01975.1"/>
    <property type="molecule type" value="Genomic_DNA"/>
</dbReference>
<dbReference type="PROSITE" id="PS50262">
    <property type="entry name" value="G_PROTEIN_RECEP_F1_2"/>
    <property type="match status" value="1"/>
</dbReference>
<evidence type="ECO:0000256" key="4">
    <source>
        <dbReference type="ARBA" id="ARBA00022692"/>
    </source>
</evidence>
<dbReference type="OMA" id="ITMGIHI"/>
<reference evidence="10 12" key="2">
    <citation type="journal article" date="2013" name="Nature">
        <title>Insights into bilaterian evolution from three spiralian genomes.</title>
        <authorList>
            <person name="Simakov O."/>
            <person name="Marletaz F."/>
            <person name="Cho S.J."/>
            <person name="Edsinger-Gonzales E."/>
            <person name="Havlak P."/>
            <person name="Hellsten U."/>
            <person name="Kuo D.H."/>
            <person name="Larsson T."/>
            <person name="Lv J."/>
            <person name="Arendt D."/>
            <person name="Savage R."/>
            <person name="Osoegawa K."/>
            <person name="de Jong P."/>
            <person name="Grimwood J."/>
            <person name="Chapman J.A."/>
            <person name="Shapiro H."/>
            <person name="Aerts A."/>
            <person name="Otillar R.P."/>
            <person name="Terry A.Y."/>
            <person name="Boore J.L."/>
            <person name="Grigoriev I.V."/>
            <person name="Lindberg D.R."/>
            <person name="Seaver E.C."/>
            <person name="Weisblat D.A."/>
            <person name="Putnam N.H."/>
            <person name="Rokhsar D.S."/>
        </authorList>
    </citation>
    <scope>NUCLEOTIDE SEQUENCE</scope>
    <source>
        <strain evidence="10 12">I ESC-2004</strain>
    </source>
</reference>
<gene>
    <name evidence="10" type="ORF">CAPTEDRAFT_216617</name>
</gene>
<reference evidence="12" key="1">
    <citation type="submission" date="2012-12" db="EMBL/GenBank/DDBJ databases">
        <authorList>
            <person name="Hellsten U."/>
            <person name="Grimwood J."/>
            <person name="Chapman J.A."/>
            <person name="Shapiro H."/>
            <person name="Aerts A."/>
            <person name="Otillar R.P."/>
            <person name="Terry A.Y."/>
            <person name="Boore J.L."/>
            <person name="Simakov O."/>
            <person name="Marletaz F."/>
            <person name="Cho S.-J."/>
            <person name="Edsinger-Gonzales E."/>
            <person name="Havlak P."/>
            <person name="Kuo D.-H."/>
            <person name="Larsson T."/>
            <person name="Lv J."/>
            <person name="Arendt D."/>
            <person name="Savage R."/>
            <person name="Osoegawa K."/>
            <person name="de Jong P."/>
            <person name="Lindberg D.R."/>
            <person name="Seaver E.C."/>
            <person name="Weisblat D.A."/>
            <person name="Putnam N.H."/>
            <person name="Grigoriev I.V."/>
            <person name="Rokhsar D.S."/>
        </authorList>
    </citation>
    <scope>NUCLEOTIDE SEQUENCE</scope>
    <source>
        <strain evidence="12">I ESC-2004</strain>
    </source>
</reference>
<dbReference type="Gene3D" id="1.20.1070.10">
    <property type="entry name" value="Rhodopsin 7-helix transmembrane proteins"/>
    <property type="match status" value="1"/>
</dbReference>
<evidence type="ECO:0000259" key="9">
    <source>
        <dbReference type="PROSITE" id="PS50262"/>
    </source>
</evidence>
<dbReference type="GO" id="GO:0004997">
    <property type="term" value="F:thyrotropin-releasing hormone receptor activity"/>
    <property type="evidence" value="ECO:0007669"/>
    <property type="project" value="InterPro"/>
</dbReference>
<comment type="subcellular location">
    <subcellularLocation>
        <location evidence="2">Membrane</location>
    </subcellularLocation>
</comment>
<feature type="transmembrane region" description="Helical" evidence="8">
    <location>
        <begin position="75"/>
        <end position="93"/>
    </location>
</feature>
<dbReference type="SUPFAM" id="SSF81321">
    <property type="entry name" value="Family A G protein-coupled receptor-like"/>
    <property type="match status" value="1"/>
</dbReference>
<evidence type="ECO:0000256" key="6">
    <source>
        <dbReference type="ARBA" id="ARBA00023136"/>
    </source>
</evidence>
<evidence type="ECO:0000256" key="3">
    <source>
        <dbReference type="ARBA" id="ARBA00018873"/>
    </source>
</evidence>
<organism evidence="10">
    <name type="scientific">Capitella teleta</name>
    <name type="common">Polychaete worm</name>
    <dbReference type="NCBI Taxonomy" id="283909"/>
    <lineage>
        <taxon>Eukaryota</taxon>
        <taxon>Metazoa</taxon>
        <taxon>Spiralia</taxon>
        <taxon>Lophotrochozoa</taxon>
        <taxon>Annelida</taxon>
        <taxon>Polychaeta</taxon>
        <taxon>Sedentaria</taxon>
        <taxon>Scolecida</taxon>
        <taxon>Capitellidae</taxon>
        <taxon>Capitella</taxon>
    </lineage>
</organism>
<dbReference type="Pfam" id="PF00001">
    <property type="entry name" value="7tm_1"/>
    <property type="match status" value="1"/>
</dbReference>
<protein>
    <recommendedName>
        <fullName evidence="3">Thyrotropin-releasing hormone receptor</fullName>
    </recommendedName>
    <alternativeName>
        <fullName evidence="7">Thyroliberin receptor</fullName>
    </alternativeName>
</protein>
<evidence type="ECO:0000256" key="1">
    <source>
        <dbReference type="ARBA" id="ARBA00004100"/>
    </source>
</evidence>
<proteinExistence type="predicted"/>
<comment type="function">
    <text evidence="1">Receptor for thyrotropin-releasing hormone (TRH). Upon ligand binding, this G-protein-coupled receptor triggers activation of the phosphatidylinositol (IP3)-calcium-protein kinase C (PKC) pathway.</text>
</comment>
<dbReference type="PANTHER" id="PTHR46061:SF3">
    <property type="entry name" value="THYROTROPIN-RELEASING HORMONE RECEPTOR"/>
    <property type="match status" value="1"/>
</dbReference>
<dbReference type="PANTHER" id="PTHR46061">
    <property type="entry name" value="THYROTROPIN-RELEASING HORMONE RECEPTOR"/>
    <property type="match status" value="1"/>
</dbReference>
<keyword evidence="5 8" id="KW-1133">Transmembrane helix</keyword>
<evidence type="ECO:0000256" key="7">
    <source>
        <dbReference type="ARBA" id="ARBA00032251"/>
    </source>
</evidence>
<dbReference type="EMBL" id="AMQN01009075">
    <property type="status" value="NOT_ANNOTATED_CDS"/>
    <property type="molecule type" value="Genomic_DNA"/>
</dbReference>
<name>R7U6K8_CAPTE</name>
<evidence type="ECO:0000313" key="10">
    <source>
        <dbReference type="EMBL" id="ELU01975.1"/>
    </source>
</evidence>
<dbReference type="GO" id="GO:0016020">
    <property type="term" value="C:membrane"/>
    <property type="evidence" value="ECO:0007669"/>
    <property type="project" value="UniProtKB-SubCell"/>
</dbReference>
<dbReference type="InterPro" id="IPR002120">
    <property type="entry name" value="TRH_rcpt_1"/>
</dbReference>
<dbReference type="InterPro" id="IPR000276">
    <property type="entry name" value="GPCR_Rhodpsn"/>
</dbReference>
<evidence type="ECO:0000313" key="11">
    <source>
        <dbReference type="EnsemblMetazoa" id="CapteP216617"/>
    </source>
</evidence>